<dbReference type="InterPro" id="IPR007992">
    <property type="entry name" value="CybS"/>
</dbReference>
<evidence type="ECO:0000256" key="4">
    <source>
        <dbReference type="ARBA" id="ARBA00022692"/>
    </source>
</evidence>
<dbReference type="PANTHER" id="PTHR13337">
    <property type="entry name" value="SUCCINATE DEHYDROGENASE"/>
    <property type="match status" value="1"/>
</dbReference>
<comment type="similarity">
    <text evidence="2 12">Belongs to the CybS family.</text>
</comment>
<evidence type="ECO:0000256" key="5">
    <source>
        <dbReference type="ARBA" id="ARBA00022792"/>
    </source>
</evidence>
<keyword evidence="12" id="KW-0349">Heme</keyword>
<dbReference type="KEGG" id="clec:106674097"/>
<keyword evidence="5 12" id="KW-0999">Mitochondrion inner membrane</keyword>
<dbReference type="GO" id="GO:0046872">
    <property type="term" value="F:metal ion binding"/>
    <property type="evidence" value="ECO:0007669"/>
    <property type="project" value="UniProtKB-KW"/>
</dbReference>
<evidence type="ECO:0000256" key="3">
    <source>
        <dbReference type="ARBA" id="ARBA00022448"/>
    </source>
</evidence>
<keyword evidence="12" id="KW-0816">Tricarboxylic acid cycle</keyword>
<dbReference type="GO" id="GO:0005743">
    <property type="term" value="C:mitochondrial inner membrane"/>
    <property type="evidence" value="ECO:0007669"/>
    <property type="project" value="UniProtKB-SubCell"/>
</dbReference>
<dbReference type="GO" id="GO:0006099">
    <property type="term" value="P:tricarboxylic acid cycle"/>
    <property type="evidence" value="ECO:0007669"/>
    <property type="project" value="UniProtKB-KW"/>
</dbReference>
<keyword evidence="11" id="KW-0408">Iron</keyword>
<dbReference type="InterPro" id="IPR034804">
    <property type="entry name" value="SQR/QFR_C/D"/>
</dbReference>
<evidence type="ECO:0000256" key="7">
    <source>
        <dbReference type="ARBA" id="ARBA00022989"/>
    </source>
</evidence>
<keyword evidence="7 12" id="KW-1133">Transmembrane helix</keyword>
<dbReference type="Proteomes" id="UP000494040">
    <property type="component" value="Unassembled WGS sequence"/>
</dbReference>
<dbReference type="CTD" id="6392"/>
<reference evidence="13" key="1">
    <citation type="submission" date="2022-01" db="UniProtKB">
        <authorList>
            <consortium name="EnsemblMetazoa"/>
        </authorList>
    </citation>
    <scope>IDENTIFICATION</scope>
</reference>
<evidence type="ECO:0000256" key="12">
    <source>
        <dbReference type="RuleBase" id="RU364031"/>
    </source>
</evidence>
<evidence type="ECO:0000256" key="10">
    <source>
        <dbReference type="PIRSR" id="PIRSR607992-1"/>
    </source>
</evidence>
<evidence type="ECO:0000256" key="8">
    <source>
        <dbReference type="ARBA" id="ARBA00023128"/>
    </source>
</evidence>
<keyword evidence="11 12" id="KW-0479">Metal-binding</keyword>
<evidence type="ECO:0000256" key="6">
    <source>
        <dbReference type="ARBA" id="ARBA00022946"/>
    </source>
</evidence>
<evidence type="ECO:0000313" key="13">
    <source>
        <dbReference type="EnsemblMetazoa" id="XP_014262073.1"/>
    </source>
</evidence>
<name>A0A8I6SBN3_CIMLE</name>
<evidence type="ECO:0000313" key="14">
    <source>
        <dbReference type="Proteomes" id="UP000494040"/>
    </source>
</evidence>
<feature type="transmembrane region" description="Helical" evidence="12">
    <location>
        <begin position="149"/>
        <end position="167"/>
    </location>
</feature>
<comment type="caution">
    <text evidence="12">Lacks conserved residue(s) required for the propagation of feature annotation.</text>
</comment>
<evidence type="ECO:0000256" key="2">
    <source>
        <dbReference type="ARBA" id="ARBA00007294"/>
    </source>
</evidence>
<dbReference type="OrthoDB" id="18577at2759"/>
<dbReference type="Gene3D" id="1.20.1300.10">
    <property type="entry name" value="Fumarate reductase/succinate dehydrogenase, transmembrane subunit"/>
    <property type="match status" value="1"/>
</dbReference>
<feature type="binding site" evidence="10">
    <location>
        <position position="133"/>
    </location>
    <ligand>
        <name>a ubiquinone</name>
        <dbReference type="ChEBI" id="CHEBI:16389"/>
        <note>ligand shared with IP/SDHB</note>
    </ligand>
</feature>
<accession>A0A8I6SBN3</accession>
<feature type="binding site" description="axial binding residue" evidence="11">
    <location>
        <position position="121"/>
    </location>
    <ligand>
        <name>heme b</name>
        <dbReference type="ChEBI" id="CHEBI:60344"/>
        <note>ligand shared with SDHC</note>
    </ligand>
    <ligandPart>
        <name>Fe</name>
        <dbReference type="ChEBI" id="CHEBI:18248"/>
    </ligandPart>
</feature>
<keyword evidence="8 12" id="KW-0496">Mitochondrion</keyword>
<protein>
    <recommendedName>
        <fullName evidence="12">Succinate dehydrogenase [ubiquinone] cytochrome b small subunit</fullName>
    </recommendedName>
</protein>
<keyword evidence="9 12" id="KW-0472">Membrane</keyword>
<dbReference type="OMA" id="IWIFERV"/>
<dbReference type="Pfam" id="PF05328">
    <property type="entry name" value="CybS"/>
    <property type="match status" value="1"/>
</dbReference>
<sequence length="182" mass="20045">MALSCLLRGSVSVCKVQPGLGIASRMSPISTFAYDKLTAVQKRNSSELLKKLSPPAQRVSLTDALRPFTTTSVKHSMGSDHGRMWSLEKYLSASMVVVAPLAVAFPNILFDLIFAIATTMHVHWGVEAVVVDYVRPIIFGKFIPKLSVMLVYVYSILLLFGLLNLTFRGKGIGNSVQHFWSI</sequence>
<keyword evidence="12" id="KW-0249">Electron transport</keyword>
<evidence type="ECO:0000256" key="11">
    <source>
        <dbReference type="PIRSR" id="PIRSR607992-2"/>
    </source>
</evidence>
<keyword evidence="4 12" id="KW-0812">Transmembrane</keyword>
<comment type="function">
    <text evidence="12">Membrane-anchoring subunit of succinate dehydrogenase (SDH) that is involved in complex II of the mitochondrial electron transport chain and is responsible for transferring electrons from succinate to ubiquinone (coenzyme Q).</text>
</comment>
<evidence type="ECO:0000256" key="9">
    <source>
        <dbReference type="ARBA" id="ARBA00023136"/>
    </source>
</evidence>
<dbReference type="GO" id="GO:0048039">
    <property type="term" value="F:ubiquinone binding"/>
    <property type="evidence" value="ECO:0007669"/>
    <property type="project" value="TreeGrafter"/>
</dbReference>
<dbReference type="GO" id="GO:0020037">
    <property type="term" value="F:heme binding"/>
    <property type="evidence" value="ECO:0007669"/>
    <property type="project" value="TreeGrafter"/>
</dbReference>
<dbReference type="GO" id="GO:0006121">
    <property type="term" value="P:mitochondrial electron transport, succinate to ubiquinone"/>
    <property type="evidence" value="ECO:0007669"/>
    <property type="project" value="TreeGrafter"/>
</dbReference>
<dbReference type="EnsemblMetazoa" id="XM_014406587.2">
    <property type="protein sequence ID" value="XP_014262073.1"/>
    <property type="gene ID" value="LOC106674097"/>
</dbReference>
<feature type="transmembrane region" description="Helical" evidence="12">
    <location>
        <begin position="90"/>
        <end position="117"/>
    </location>
</feature>
<dbReference type="PANTHER" id="PTHR13337:SF2">
    <property type="entry name" value="SUCCINATE DEHYDROGENASE [UBIQUINONE] CYTOCHROME B SMALL SUBUNIT, MITOCHONDRIAL"/>
    <property type="match status" value="1"/>
</dbReference>
<dbReference type="GeneID" id="106674097"/>
<dbReference type="RefSeq" id="XP_014262073.1">
    <property type="nucleotide sequence ID" value="XM_014406587.2"/>
</dbReference>
<evidence type="ECO:0000256" key="1">
    <source>
        <dbReference type="ARBA" id="ARBA00004448"/>
    </source>
</evidence>
<comment type="subcellular location">
    <subcellularLocation>
        <location evidence="1 12">Mitochondrion inner membrane</location>
        <topology evidence="1 12">Multi-pass membrane protein</topology>
    </subcellularLocation>
</comment>
<keyword evidence="6 12" id="KW-0809">Transit peptide</keyword>
<keyword evidence="3 12" id="KW-0813">Transport</keyword>
<organism evidence="13 14">
    <name type="scientific">Cimex lectularius</name>
    <name type="common">Bed bug</name>
    <name type="synonym">Acanthia lectularia</name>
    <dbReference type="NCBI Taxonomy" id="79782"/>
    <lineage>
        <taxon>Eukaryota</taxon>
        <taxon>Metazoa</taxon>
        <taxon>Ecdysozoa</taxon>
        <taxon>Arthropoda</taxon>
        <taxon>Hexapoda</taxon>
        <taxon>Insecta</taxon>
        <taxon>Pterygota</taxon>
        <taxon>Neoptera</taxon>
        <taxon>Paraneoptera</taxon>
        <taxon>Hemiptera</taxon>
        <taxon>Heteroptera</taxon>
        <taxon>Panheteroptera</taxon>
        <taxon>Cimicomorpha</taxon>
        <taxon>Cimicidae</taxon>
        <taxon>Cimex</taxon>
    </lineage>
</organism>
<proteinExistence type="inferred from homology"/>
<dbReference type="AlphaFoldDB" id="A0A8I6SBN3"/>
<keyword evidence="14" id="KW-1185">Reference proteome</keyword>